<dbReference type="GO" id="GO:0051537">
    <property type="term" value="F:2 iron, 2 sulfur cluster binding"/>
    <property type="evidence" value="ECO:0007669"/>
    <property type="project" value="UniProtKB-KW"/>
</dbReference>
<evidence type="ECO:0000256" key="4">
    <source>
        <dbReference type="ARBA" id="ARBA00023004"/>
    </source>
</evidence>
<keyword evidence="5" id="KW-0411">Iron-sulfur</keyword>
<keyword evidence="8" id="KW-1185">Reference proteome</keyword>
<protein>
    <submittedName>
        <fullName evidence="7">5,5'-dehydrodivanillate O-demethylase</fullName>
    </submittedName>
</protein>
<dbReference type="GO" id="GO:0046872">
    <property type="term" value="F:metal ion binding"/>
    <property type="evidence" value="ECO:0007669"/>
    <property type="project" value="UniProtKB-KW"/>
</dbReference>
<comment type="caution">
    <text evidence="7">The sequence shown here is derived from an EMBL/GenBank/DDBJ whole genome shotgun (WGS) entry which is preliminary data.</text>
</comment>
<dbReference type="OrthoDB" id="9790995at2"/>
<reference evidence="7 8" key="1">
    <citation type="submission" date="2019-02" db="EMBL/GenBank/DDBJ databases">
        <title>Genomic Encyclopedia of Type Strains, Phase IV (KMG-IV): sequencing the most valuable type-strain genomes for metagenomic binning, comparative biology and taxonomic classification.</title>
        <authorList>
            <person name="Goeker M."/>
        </authorList>
    </citation>
    <scope>NUCLEOTIDE SEQUENCE [LARGE SCALE GENOMIC DNA]</scope>
    <source>
        <strain evidence="7 8">K24</strain>
    </source>
</reference>
<keyword evidence="2" id="KW-0479">Metal-binding</keyword>
<dbReference type="Gene3D" id="3.90.380.10">
    <property type="entry name" value="Naphthalene 1,2-dioxygenase Alpha Subunit, Chain A, domain 1"/>
    <property type="match status" value="1"/>
</dbReference>
<name>A0A4Q7N6J0_9BURK</name>
<dbReference type="EMBL" id="SGXC01000004">
    <property type="protein sequence ID" value="RZS76980.1"/>
    <property type="molecule type" value="Genomic_DNA"/>
</dbReference>
<dbReference type="GO" id="GO:0016491">
    <property type="term" value="F:oxidoreductase activity"/>
    <property type="evidence" value="ECO:0007669"/>
    <property type="project" value="UniProtKB-KW"/>
</dbReference>
<keyword evidence="4" id="KW-0408">Iron</keyword>
<evidence type="ECO:0000313" key="8">
    <source>
        <dbReference type="Proteomes" id="UP000292445"/>
    </source>
</evidence>
<dbReference type="GO" id="GO:0032259">
    <property type="term" value="P:methylation"/>
    <property type="evidence" value="ECO:0007669"/>
    <property type="project" value="UniProtKB-KW"/>
</dbReference>
<sequence length="422" mass="48624">MLNQEKNELLTRVGRGTPMGDLLRRYWMPIAGVTEFERRATKPVRLFGEDLVLYRDLDGKWGLVDRHCPHRRADLAYGFPESEGLRCNYHGWRFGADGSCLEQPYEDVAHPEARMKDRIRITAYPVQEKAGLLWTYMGPAPAPLLPDWEAFSWPNGFRQIVLSEIPCNWFQCQENSIDPVHFEWMHNNWSLRQRGVLQPYSPAHKEVGFEEFEHGFLYRRVRGNGRKEDPMWAVGRVCLWPNAVFLGDHFEWRVPIDDENTLSVCWSYTRVPRESEPYVQASIPTWHGPIRDEHGDWISSHVMNQDFVAWVGQGRIADRSLENLSASDRGITMIRKKFFEELDAVAAGAEPKGVLRDPDRNHKVELPLAFREILTGGMPLAELKAHPIFGRHLHDYVFQAGQPEPVARAYREAMGLDDGGGH</sequence>
<dbReference type="SUPFAM" id="SSF55961">
    <property type="entry name" value="Bet v1-like"/>
    <property type="match status" value="1"/>
</dbReference>
<dbReference type="InterPro" id="IPR050584">
    <property type="entry name" value="Cholesterol_7-desaturase"/>
</dbReference>
<evidence type="ECO:0000313" key="7">
    <source>
        <dbReference type="EMBL" id="RZS76980.1"/>
    </source>
</evidence>
<proteinExistence type="predicted"/>
<keyword evidence="3" id="KW-0560">Oxidoreductase</keyword>
<dbReference type="PANTHER" id="PTHR21266">
    <property type="entry name" value="IRON-SULFUR DOMAIN CONTAINING PROTEIN"/>
    <property type="match status" value="1"/>
</dbReference>
<dbReference type="SUPFAM" id="SSF50022">
    <property type="entry name" value="ISP domain"/>
    <property type="match status" value="1"/>
</dbReference>
<evidence type="ECO:0000256" key="3">
    <source>
        <dbReference type="ARBA" id="ARBA00023002"/>
    </source>
</evidence>
<dbReference type="CDD" id="cd08878">
    <property type="entry name" value="RHO_alpha_C_DMO-like"/>
    <property type="match status" value="1"/>
</dbReference>
<dbReference type="InterPro" id="IPR036922">
    <property type="entry name" value="Rieske_2Fe-2S_sf"/>
</dbReference>
<evidence type="ECO:0000256" key="1">
    <source>
        <dbReference type="ARBA" id="ARBA00022714"/>
    </source>
</evidence>
<keyword evidence="1" id="KW-0001">2Fe-2S</keyword>
<accession>A0A4Q7N6J0</accession>
<dbReference type="AlphaFoldDB" id="A0A4Q7N6J0"/>
<dbReference type="InterPro" id="IPR017941">
    <property type="entry name" value="Rieske_2Fe-2S"/>
</dbReference>
<evidence type="ECO:0000256" key="2">
    <source>
        <dbReference type="ARBA" id="ARBA00022723"/>
    </source>
</evidence>
<dbReference type="PROSITE" id="PS51296">
    <property type="entry name" value="RIESKE"/>
    <property type="match status" value="1"/>
</dbReference>
<dbReference type="GO" id="GO:0008168">
    <property type="term" value="F:methyltransferase activity"/>
    <property type="evidence" value="ECO:0007669"/>
    <property type="project" value="UniProtKB-KW"/>
</dbReference>
<dbReference type="Gene3D" id="2.102.10.10">
    <property type="entry name" value="Rieske [2Fe-2S] iron-sulphur domain"/>
    <property type="match status" value="1"/>
</dbReference>
<keyword evidence="7" id="KW-0489">Methyltransferase</keyword>
<keyword evidence="7" id="KW-0808">Transferase</keyword>
<dbReference type="Proteomes" id="UP000292445">
    <property type="component" value="Unassembled WGS sequence"/>
</dbReference>
<dbReference type="Pfam" id="PF00355">
    <property type="entry name" value="Rieske"/>
    <property type="match status" value="1"/>
</dbReference>
<organism evidence="7 8">
    <name type="scientific">Pigmentiphaga kullae</name>
    <dbReference type="NCBI Taxonomy" id="151784"/>
    <lineage>
        <taxon>Bacteria</taxon>
        <taxon>Pseudomonadati</taxon>
        <taxon>Pseudomonadota</taxon>
        <taxon>Betaproteobacteria</taxon>
        <taxon>Burkholderiales</taxon>
        <taxon>Alcaligenaceae</taxon>
        <taxon>Pigmentiphaga</taxon>
    </lineage>
</organism>
<evidence type="ECO:0000259" key="6">
    <source>
        <dbReference type="PROSITE" id="PS51296"/>
    </source>
</evidence>
<gene>
    <name evidence="7" type="ORF">EV675_5703</name>
</gene>
<evidence type="ECO:0000256" key="5">
    <source>
        <dbReference type="ARBA" id="ARBA00023014"/>
    </source>
</evidence>
<feature type="domain" description="Rieske" evidence="6">
    <location>
        <begin position="27"/>
        <end position="135"/>
    </location>
</feature>
<dbReference type="RefSeq" id="WP_130362046.1">
    <property type="nucleotide sequence ID" value="NZ_SGXC01000004.1"/>
</dbReference>
<dbReference type="PANTHER" id="PTHR21266:SF59">
    <property type="entry name" value="BLR4922 PROTEIN"/>
    <property type="match status" value="1"/>
</dbReference>